<dbReference type="AlphaFoldDB" id="A0A163XMV5"/>
<comment type="caution">
    <text evidence="1">The sequence shown here is derived from an EMBL/GenBank/DDBJ whole genome shotgun (WGS) entry which is preliminary data.</text>
</comment>
<organism evidence="1 2">
    <name type="scientific">Paenibacillus elgii</name>
    <dbReference type="NCBI Taxonomy" id="189691"/>
    <lineage>
        <taxon>Bacteria</taxon>
        <taxon>Bacillati</taxon>
        <taxon>Bacillota</taxon>
        <taxon>Bacilli</taxon>
        <taxon>Bacillales</taxon>
        <taxon>Paenibacillaceae</taxon>
        <taxon>Paenibacillus</taxon>
    </lineage>
</organism>
<accession>A0A163XMV5</accession>
<evidence type="ECO:0000313" key="1">
    <source>
        <dbReference type="EMBL" id="KZE78146.1"/>
    </source>
</evidence>
<dbReference type="Proteomes" id="UP000076563">
    <property type="component" value="Unassembled WGS sequence"/>
</dbReference>
<sequence>MQAQWSVWKHSGFKDKPWICVVQDTDEGYARHVYKYILENQMKEGVLQLRLGDEVLEEEQLLRQRKNKVTDDVETIEQPVLADLREISQLARINPVLGEIYREYESGKFGHTTMLERAVRKLADFDNIMPYIEDQFWNSPNYYEKFPTEKLTTRNISSLKLTKLLSITENNLKEAQECLSELGPHPAYMLVIRRISADLKACIEMFHDGQYREYR</sequence>
<protein>
    <submittedName>
        <fullName evidence="1">Uncharacterized protein</fullName>
    </submittedName>
</protein>
<dbReference type="RefSeq" id="WP_063183052.1">
    <property type="nucleotide sequence ID" value="NZ_LQRA01000057.1"/>
</dbReference>
<evidence type="ECO:0000313" key="2">
    <source>
        <dbReference type="Proteomes" id="UP000076563"/>
    </source>
</evidence>
<reference evidence="2" key="1">
    <citation type="submission" date="2016-01" db="EMBL/GenBank/DDBJ databases">
        <title>Draft genome of Chromobacterium sp. F49.</title>
        <authorList>
            <person name="Hong K.W."/>
        </authorList>
    </citation>
    <scope>NUCLEOTIDE SEQUENCE [LARGE SCALE GENOMIC DNA]</scope>
    <source>
        <strain evidence="2">M63</strain>
    </source>
</reference>
<proteinExistence type="predicted"/>
<gene>
    <name evidence="1" type="ORF">AV654_19415</name>
</gene>
<name>A0A163XMV5_9BACL</name>
<dbReference type="EMBL" id="LQRA01000057">
    <property type="protein sequence ID" value="KZE78146.1"/>
    <property type="molecule type" value="Genomic_DNA"/>
</dbReference>
<keyword evidence="2" id="KW-1185">Reference proteome</keyword>